<dbReference type="Proteomes" id="UP000029003">
    <property type="component" value="Unassembled WGS sequence"/>
</dbReference>
<evidence type="ECO:0000313" key="3">
    <source>
        <dbReference type="Proteomes" id="UP000029003"/>
    </source>
</evidence>
<keyword evidence="1" id="KW-0812">Transmembrane</keyword>
<keyword evidence="1" id="KW-1133">Transmembrane helix</keyword>
<proteinExistence type="predicted"/>
<feature type="transmembrane region" description="Helical" evidence="1">
    <location>
        <begin position="15"/>
        <end position="34"/>
    </location>
</feature>
<dbReference type="AlphaFoldDB" id="A0A087E2Q5"/>
<keyword evidence="1" id="KW-0472">Membrane</keyword>
<dbReference type="EMBL" id="JGZT01000007">
    <property type="protein sequence ID" value="KFJ02056.1"/>
    <property type="molecule type" value="Genomic_DNA"/>
</dbReference>
<sequence>MRRGIRLMPAARRSFAGIHGVVVVLDFSIVPTLVM</sequence>
<comment type="caution">
    <text evidence="2">The sequence shown here is derived from an EMBL/GenBank/DDBJ whole genome shotgun (WGS) entry which is preliminary data.</text>
</comment>
<accession>A0A087E2Q5</accession>
<evidence type="ECO:0000313" key="2">
    <source>
        <dbReference type="EMBL" id="KFJ02056.1"/>
    </source>
</evidence>
<protein>
    <submittedName>
        <fullName evidence="2">Uncharacterized protein</fullName>
    </submittedName>
</protein>
<organism evidence="2 3">
    <name type="scientific">Bifidobacterium thermacidophilum subsp. thermacidophilum</name>
    <dbReference type="NCBI Taxonomy" id="79262"/>
    <lineage>
        <taxon>Bacteria</taxon>
        <taxon>Bacillati</taxon>
        <taxon>Actinomycetota</taxon>
        <taxon>Actinomycetes</taxon>
        <taxon>Bifidobacteriales</taxon>
        <taxon>Bifidobacteriaceae</taxon>
        <taxon>Bifidobacterium</taxon>
    </lineage>
</organism>
<reference evidence="2 3" key="1">
    <citation type="submission" date="2014-03" db="EMBL/GenBank/DDBJ databases">
        <title>Genomics of Bifidobacteria.</title>
        <authorList>
            <person name="Ventura M."/>
            <person name="Milani C."/>
            <person name="Lugli G.A."/>
        </authorList>
    </citation>
    <scope>NUCLEOTIDE SEQUENCE [LARGE SCALE GENOMIC DNA]</scope>
    <source>
        <strain evidence="2 3">LMG 21395</strain>
    </source>
</reference>
<evidence type="ECO:0000256" key="1">
    <source>
        <dbReference type="SAM" id="Phobius"/>
    </source>
</evidence>
<gene>
    <name evidence="2" type="ORF">THER5_0231</name>
</gene>
<name>A0A087E2Q5_9BIFI</name>